<dbReference type="AlphaFoldDB" id="A0AAV1DFW0"/>
<keyword evidence="4" id="KW-1185">Reference proteome</keyword>
<protein>
    <submittedName>
        <fullName evidence="3">OLC1v1005771C1</fullName>
    </submittedName>
</protein>
<evidence type="ECO:0000313" key="4">
    <source>
        <dbReference type="Proteomes" id="UP001161247"/>
    </source>
</evidence>
<feature type="region of interest" description="Disordered" evidence="2">
    <location>
        <begin position="1"/>
        <end position="24"/>
    </location>
</feature>
<evidence type="ECO:0000256" key="2">
    <source>
        <dbReference type="SAM" id="MobiDB-lite"/>
    </source>
</evidence>
<keyword evidence="1" id="KW-0175">Coiled coil</keyword>
<proteinExistence type="predicted"/>
<evidence type="ECO:0000313" key="3">
    <source>
        <dbReference type="EMBL" id="CAI9106583.1"/>
    </source>
</evidence>
<sequence>MEREGKSFEESDNGNFSSEAGKMPLLPARVSKRLGLAEHGEDSPLEKRLKQLLVELGMKTEEIETLEVEAILKSNEKMEKLEALLKTKEEMEKLDAMIKTEEAQLLKLKQQGEQLVVEIKALEEASTILEIVRALW</sequence>
<evidence type="ECO:0000256" key="1">
    <source>
        <dbReference type="SAM" id="Coils"/>
    </source>
</evidence>
<organism evidence="3 4">
    <name type="scientific">Oldenlandia corymbosa var. corymbosa</name>
    <dbReference type="NCBI Taxonomy" id="529605"/>
    <lineage>
        <taxon>Eukaryota</taxon>
        <taxon>Viridiplantae</taxon>
        <taxon>Streptophyta</taxon>
        <taxon>Embryophyta</taxon>
        <taxon>Tracheophyta</taxon>
        <taxon>Spermatophyta</taxon>
        <taxon>Magnoliopsida</taxon>
        <taxon>eudicotyledons</taxon>
        <taxon>Gunneridae</taxon>
        <taxon>Pentapetalae</taxon>
        <taxon>asterids</taxon>
        <taxon>lamiids</taxon>
        <taxon>Gentianales</taxon>
        <taxon>Rubiaceae</taxon>
        <taxon>Rubioideae</taxon>
        <taxon>Spermacoceae</taxon>
        <taxon>Hedyotis-Oldenlandia complex</taxon>
        <taxon>Oldenlandia</taxon>
    </lineage>
</organism>
<gene>
    <name evidence="3" type="ORF">OLC1_LOCUS15059</name>
</gene>
<dbReference type="Proteomes" id="UP001161247">
    <property type="component" value="Chromosome 5"/>
</dbReference>
<reference evidence="3" key="1">
    <citation type="submission" date="2023-03" db="EMBL/GenBank/DDBJ databases">
        <authorList>
            <person name="Julca I."/>
        </authorList>
    </citation>
    <scope>NUCLEOTIDE SEQUENCE</scope>
</reference>
<dbReference type="EMBL" id="OX459122">
    <property type="protein sequence ID" value="CAI9106583.1"/>
    <property type="molecule type" value="Genomic_DNA"/>
</dbReference>
<accession>A0AAV1DFW0</accession>
<name>A0AAV1DFW0_OLDCO</name>
<feature type="coiled-coil region" evidence="1">
    <location>
        <begin position="49"/>
        <end position="125"/>
    </location>
</feature>